<dbReference type="GO" id="GO:0003735">
    <property type="term" value="F:structural constituent of ribosome"/>
    <property type="evidence" value="ECO:0007669"/>
    <property type="project" value="InterPro"/>
</dbReference>
<evidence type="ECO:0000256" key="4">
    <source>
        <dbReference type="RuleBase" id="RU004005"/>
    </source>
</evidence>
<comment type="caution">
    <text evidence="5">The sequence shown here is derived from an EMBL/GenBank/DDBJ whole genome shotgun (WGS) entry which is preliminary data.</text>
</comment>
<evidence type="ECO:0000256" key="1">
    <source>
        <dbReference type="ARBA" id="ARBA00009451"/>
    </source>
</evidence>
<keyword evidence="2 4" id="KW-0689">Ribosomal protein</keyword>
<dbReference type="InterPro" id="IPR036394">
    <property type="entry name" value="Ribosomal_uL22_sf"/>
</dbReference>
<dbReference type="InterPro" id="IPR001063">
    <property type="entry name" value="Ribosomal_uL22"/>
</dbReference>
<comment type="similarity">
    <text evidence="1 4">Belongs to the universal ribosomal protein uL22 family.</text>
</comment>
<reference evidence="5 6" key="1">
    <citation type="journal article" name="Sci. Rep.">
        <title>Telomere-to-telomere assembled and centromere annotated genomes of the two main subspecies of the button mushroom Agaricus bisporus reveal especially polymorphic chromosome ends.</title>
        <authorList>
            <person name="Sonnenberg A.S.M."/>
            <person name="Sedaghat-Telgerd N."/>
            <person name="Lavrijssen B."/>
            <person name="Ohm R.A."/>
            <person name="Hendrickx P.M."/>
            <person name="Scholtmeijer K."/>
            <person name="Baars J.J.P."/>
            <person name="van Peer A."/>
        </authorList>
    </citation>
    <scope>NUCLEOTIDE SEQUENCE [LARGE SCALE GENOMIC DNA]</scope>
    <source>
        <strain evidence="5 6">H119_p4</strain>
    </source>
</reference>
<organism evidence="5 6">
    <name type="scientific">Agaricus bisporus var. burnettii</name>
    <dbReference type="NCBI Taxonomy" id="192524"/>
    <lineage>
        <taxon>Eukaryota</taxon>
        <taxon>Fungi</taxon>
        <taxon>Dikarya</taxon>
        <taxon>Basidiomycota</taxon>
        <taxon>Agaricomycotina</taxon>
        <taxon>Agaricomycetes</taxon>
        <taxon>Agaricomycetidae</taxon>
        <taxon>Agaricales</taxon>
        <taxon>Agaricineae</taxon>
        <taxon>Agaricaceae</taxon>
        <taxon>Agaricus</taxon>
    </lineage>
</organism>
<dbReference type="PANTHER" id="PTHR13501">
    <property type="entry name" value="CHLOROPLAST 50S RIBOSOMAL PROTEIN L22-RELATED"/>
    <property type="match status" value="1"/>
</dbReference>
<name>A0A8H7KHE4_AGABI</name>
<dbReference type="PANTHER" id="PTHR13501:SF8">
    <property type="entry name" value="LARGE RIBOSOMAL SUBUNIT PROTEIN UL22M"/>
    <property type="match status" value="1"/>
</dbReference>
<keyword evidence="3 4" id="KW-0687">Ribonucleoprotein</keyword>
<dbReference type="SUPFAM" id="SSF54843">
    <property type="entry name" value="Ribosomal protein L22"/>
    <property type="match status" value="1"/>
</dbReference>
<evidence type="ECO:0000256" key="3">
    <source>
        <dbReference type="ARBA" id="ARBA00023274"/>
    </source>
</evidence>
<evidence type="ECO:0008006" key="7">
    <source>
        <dbReference type="Google" id="ProtNLM"/>
    </source>
</evidence>
<sequence>MQVGLRNAALPVARSKLLGQSRTYASRFNPLSWVREKVSPVPKEKQATEEIEAAKKQAAEQGTQSVFDIQPVAPVEDTTVVKTGTVRSNAIDVRKAVKKPRRKEHKYSTAEFKISPRKLNMLANQISGKPIDWAILQMQFSEKRASTRIMNMLATAKDHATRYKHLNRSKLIVSEAWVGKGVQVPAQVEPRGRGHFGFRQHPCSRMTVVLREGKTLEEKKAGQRRKILKRIVSAGVTREDVPLRNPAPTWTW</sequence>
<dbReference type="Proteomes" id="UP000629468">
    <property type="component" value="Unassembled WGS sequence"/>
</dbReference>
<protein>
    <recommendedName>
        <fullName evidence="7">Ribosomal protein L22</fullName>
    </recommendedName>
</protein>
<accession>A0A8H7KHE4</accession>
<evidence type="ECO:0000256" key="2">
    <source>
        <dbReference type="ARBA" id="ARBA00022980"/>
    </source>
</evidence>
<dbReference type="GO" id="GO:0005762">
    <property type="term" value="C:mitochondrial large ribosomal subunit"/>
    <property type="evidence" value="ECO:0007669"/>
    <property type="project" value="TreeGrafter"/>
</dbReference>
<proteinExistence type="inferred from homology"/>
<dbReference type="Pfam" id="PF00237">
    <property type="entry name" value="Ribosomal_L22"/>
    <property type="match status" value="1"/>
</dbReference>
<dbReference type="AlphaFoldDB" id="A0A8H7KHE4"/>
<dbReference type="InterPro" id="IPR047867">
    <property type="entry name" value="Ribosomal_uL22_bac/org-type"/>
</dbReference>
<dbReference type="Gene3D" id="3.90.470.10">
    <property type="entry name" value="Ribosomal protein L22/L17"/>
    <property type="match status" value="1"/>
</dbReference>
<gene>
    <name evidence="5" type="ORF">Agabi119p4_4553</name>
</gene>
<dbReference type="EMBL" id="JABXXO010000006">
    <property type="protein sequence ID" value="KAF7776160.1"/>
    <property type="molecule type" value="Genomic_DNA"/>
</dbReference>
<evidence type="ECO:0000313" key="5">
    <source>
        <dbReference type="EMBL" id="KAF7776160.1"/>
    </source>
</evidence>
<dbReference type="GO" id="GO:0006412">
    <property type="term" value="P:translation"/>
    <property type="evidence" value="ECO:0007669"/>
    <property type="project" value="InterPro"/>
</dbReference>
<evidence type="ECO:0000313" key="6">
    <source>
        <dbReference type="Proteomes" id="UP000629468"/>
    </source>
</evidence>
<dbReference type="OMA" id="STRIMNM"/>